<name>A0ABX0CYY1_9GAMM</name>
<dbReference type="InterPro" id="IPR010982">
    <property type="entry name" value="Lambda_DNA-bd_dom_sf"/>
</dbReference>
<protein>
    <submittedName>
        <fullName evidence="2">Helix-turn-helix transcriptional regulator</fullName>
    </submittedName>
</protein>
<proteinExistence type="predicted"/>
<dbReference type="CDD" id="cd00093">
    <property type="entry name" value="HTH_XRE"/>
    <property type="match status" value="1"/>
</dbReference>
<reference evidence="2 3" key="1">
    <citation type="submission" date="2020-02" db="EMBL/GenBank/DDBJ databases">
        <title>Genome sequencing of Aeromonas rivipollensis.</title>
        <authorList>
            <person name="Fono-Tamo Ubani E.K."/>
            <person name="Lekota K.E."/>
        </authorList>
    </citation>
    <scope>NUCLEOTIDE SEQUENCE [LARGE SCALE GENOMIC DNA]</scope>
    <source>
        <strain evidence="2 3">G78</strain>
    </source>
</reference>
<accession>A0ABX0CYY1</accession>
<dbReference type="Proteomes" id="UP000472827">
    <property type="component" value="Unassembled WGS sequence"/>
</dbReference>
<comment type="caution">
    <text evidence="2">The sequence shown here is derived from an EMBL/GenBank/DDBJ whole genome shotgun (WGS) entry which is preliminary data.</text>
</comment>
<dbReference type="Pfam" id="PF01381">
    <property type="entry name" value="HTH_3"/>
    <property type="match status" value="1"/>
</dbReference>
<gene>
    <name evidence="2" type="ORF">G4923_04245</name>
</gene>
<dbReference type="Gene3D" id="1.10.260.40">
    <property type="entry name" value="lambda repressor-like DNA-binding domains"/>
    <property type="match status" value="1"/>
</dbReference>
<dbReference type="PROSITE" id="PS50943">
    <property type="entry name" value="HTH_CROC1"/>
    <property type="match status" value="1"/>
</dbReference>
<sequence>MKITMAMTDKAIAKELYERLEANRQASGISQETLAENLGISRPTYSRLRNGTCSLGTFIAVLRALNLLEGLNSLVPVQALRPSEIVNARKTKRRGLIGRVLSSSSIVESKPRAMAAQGSVREMLERRQKNKVPQ</sequence>
<evidence type="ECO:0000313" key="3">
    <source>
        <dbReference type="Proteomes" id="UP000472827"/>
    </source>
</evidence>
<dbReference type="RefSeq" id="WP_163135656.1">
    <property type="nucleotide sequence ID" value="NZ_JAAILA010000007.1"/>
</dbReference>
<feature type="domain" description="HTH cro/C1-type" evidence="1">
    <location>
        <begin position="24"/>
        <end position="71"/>
    </location>
</feature>
<dbReference type="SMART" id="SM00530">
    <property type="entry name" value="HTH_XRE"/>
    <property type="match status" value="1"/>
</dbReference>
<keyword evidence="3" id="KW-1185">Reference proteome</keyword>
<evidence type="ECO:0000259" key="1">
    <source>
        <dbReference type="PROSITE" id="PS50943"/>
    </source>
</evidence>
<dbReference type="InterPro" id="IPR001387">
    <property type="entry name" value="Cro/C1-type_HTH"/>
</dbReference>
<dbReference type="SUPFAM" id="SSF47413">
    <property type="entry name" value="lambda repressor-like DNA-binding domains"/>
    <property type="match status" value="1"/>
</dbReference>
<dbReference type="EMBL" id="JAAILA010000007">
    <property type="protein sequence ID" value="NEX87926.1"/>
    <property type="molecule type" value="Genomic_DNA"/>
</dbReference>
<organism evidence="2 3">
    <name type="scientific">Aeromonas rivipollensis</name>
    <dbReference type="NCBI Taxonomy" id="948519"/>
    <lineage>
        <taxon>Bacteria</taxon>
        <taxon>Pseudomonadati</taxon>
        <taxon>Pseudomonadota</taxon>
        <taxon>Gammaproteobacteria</taxon>
        <taxon>Aeromonadales</taxon>
        <taxon>Aeromonadaceae</taxon>
        <taxon>Aeromonas</taxon>
    </lineage>
</organism>
<evidence type="ECO:0000313" key="2">
    <source>
        <dbReference type="EMBL" id="NEX87926.1"/>
    </source>
</evidence>